<keyword evidence="2" id="KW-0732">Signal</keyword>
<dbReference type="InterPro" id="IPR011042">
    <property type="entry name" value="6-blade_b-propeller_TolB-like"/>
</dbReference>
<sequence length="804" mass="90033">MKLRHSLLLAAMLSAQVFAQENLGYQVPPPSIMALADYQRPPTVSFDHQRQTMLLSFRNTYKSLRELSQPELRLAGLRINPQTSMPTTQAYVNQLRLKQVSTGKETEIKGMPADALISNVKWSPDGKKIGFTHTTDKGAELWVIDVAKAAAQRVTGANLNGAGGAAYSWLADSQGLLVKMLPKQRPALRDASRDLPTGPIISTSTGVVSQTRTYADLLKNKIDEANLETLLTSDLVKVSLNGKQTVLRKGEMLTEVDVSPDGRYLLLDILQKPFSYLVQLDRFPFNTIVTDLDGKVVKAIHERPLLETMPKGFSATEPGKRRIGWRADKPATLSYVTALDGGDPSKKTEFRDELFSWDAPFAQAPVSLVKLRQRFAGVVWGDDHTAVVSESWYDTRNSKTFLIDPAAPAKEPRLVFDRNIQDIYKNPGRFETRRNQFDRRVLATEDGKAFLIGEGFTREGQFPFIDELDLQSLQTKRLYQATDKDKMETIVSLEDAKKGEVLVSLQSRTDYPNFYLRSVKSGEPLKTLTSFANPFAGLKDVHKEVIKYQRKDGVQLSGNLYLPAGYDRSKKEKLPLLIWAYPAEFKDKDSAGQSRHNPNQFTYPSYGSFIYWTTRGYAVLDDAAFPIIGEGKAEPNDTFLTQLVDNAEAAINAVDAMGYIDRNRVAVGGHSYGAFMTANLLTHSKLFACGIARSGAYNRTLTPFGFQNEQRNYWEAPQIYNTMAPFMHADKMKTPLLLVHGEADNNPGTFTLQTERYFQALKGLGAPVRMVILPKESHGYAAKENILHLLWEQDQFLEGCLKKK</sequence>
<dbReference type="EMBL" id="JAGSPN010000002">
    <property type="protein sequence ID" value="MBR7781389.1"/>
    <property type="molecule type" value="Genomic_DNA"/>
</dbReference>
<dbReference type="SUPFAM" id="SSF53474">
    <property type="entry name" value="alpha/beta-Hydrolases"/>
    <property type="match status" value="1"/>
</dbReference>
<accession>A0A941I620</accession>
<evidence type="ECO:0000256" key="2">
    <source>
        <dbReference type="SAM" id="SignalP"/>
    </source>
</evidence>
<proteinExistence type="predicted"/>
<gene>
    <name evidence="4" type="ORF">KDM89_04470</name>
</gene>
<dbReference type="InterPro" id="IPR001375">
    <property type="entry name" value="Peptidase_S9_cat"/>
</dbReference>
<dbReference type="GO" id="GO:0006508">
    <property type="term" value="P:proteolysis"/>
    <property type="evidence" value="ECO:0007669"/>
    <property type="project" value="InterPro"/>
</dbReference>
<evidence type="ECO:0000256" key="1">
    <source>
        <dbReference type="ARBA" id="ARBA00022801"/>
    </source>
</evidence>
<dbReference type="PANTHER" id="PTHR42776">
    <property type="entry name" value="SERINE PEPTIDASE S9 FAMILY MEMBER"/>
    <property type="match status" value="1"/>
</dbReference>
<dbReference type="Proteomes" id="UP000680067">
    <property type="component" value="Unassembled WGS sequence"/>
</dbReference>
<protein>
    <submittedName>
        <fullName evidence="4">S9 family peptidase</fullName>
    </submittedName>
</protein>
<reference evidence="4" key="1">
    <citation type="submission" date="2021-04" db="EMBL/GenBank/DDBJ databases">
        <title>novel species isolated from subtropical streams in China.</title>
        <authorList>
            <person name="Lu H."/>
        </authorList>
    </citation>
    <scope>NUCLEOTIDE SEQUENCE</scope>
    <source>
        <strain evidence="4">LFS511W</strain>
    </source>
</reference>
<evidence type="ECO:0000313" key="4">
    <source>
        <dbReference type="EMBL" id="MBR7781389.1"/>
    </source>
</evidence>
<comment type="caution">
    <text evidence="4">The sequence shown here is derived from an EMBL/GenBank/DDBJ whole genome shotgun (WGS) entry which is preliminary data.</text>
</comment>
<organism evidence="4 5">
    <name type="scientific">Undibacterium luofuense</name>
    <dbReference type="NCBI Taxonomy" id="2828733"/>
    <lineage>
        <taxon>Bacteria</taxon>
        <taxon>Pseudomonadati</taxon>
        <taxon>Pseudomonadota</taxon>
        <taxon>Betaproteobacteria</taxon>
        <taxon>Burkholderiales</taxon>
        <taxon>Oxalobacteraceae</taxon>
        <taxon>Undibacterium</taxon>
    </lineage>
</organism>
<feature type="chain" id="PRO_5038140829" evidence="2">
    <location>
        <begin position="20"/>
        <end position="804"/>
    </location>
</feature>
<dbReference type="Gene3D" id="2.120.10.30">
    <property type="entry name" value="TolB, C-terminal domain"/>
    <property type="match status" value="1"/>
</dbReference>
<evidence type="ECO:0000313" key="5">
    <source>
        <dbReference type="Proteomes" id="UP000680067"/>
    </source>
</evidence>
<dbReference type="InterPro" id="IPR029058">
    <property type="entry name" value="AB_hydrolase_fold"/>
</dbReference>
<feature type="domain" description="Peptidase S9 prolyl oligopeptidase catalytic" evidence="3">
    <location>
        <begin position="646"/>
        <end position="803"/>
    </location>
</feature>
<feature type="signal peptide" evidence="2">
    <location>
        <begin position="1"/>
        <end position="19"/>
    </location>
</feature>
<name>A0A941I620_9BURK</name>
<keyword evidence="1" id="KW-0378">Hydrolase</keyword>
<dbReference type="RefSeq" id="WP_212686752.1">
    <property type="nucleotide sequence ID" value="NZ_JAGSPN010000002.1"/>
</dbReference>
<dbReference type="GO" id="GO:0004252">
    <property type="term" value="F:serine-type endopeptidase activity"/>
    <property type="evidence" value="ECO:0007669"/>
    <property type="project" value="TreeGrafter"/>
</dbReference>
<dbReference type="Pfam" id="PF00326">
    <property type="entry name" value="Peptidase_S9"/>
    <property type="match status" value="1"/>
</dbReference>
<keyword evidence="5" id="KW-1185">Reference proteome</keyword>
<dbReference type="AlphaFoldDB" id="A0A941I620"/>
<evidence type="ECO:0000259" key="3">
    <source>
        <dbReference type="Pfam" id="PF00326"/>
    </source>
</evidence>
<dbReference type="SUPFAM" id="SSF82171">
    <property type="entry name" value="DPP6 N-terminal domain-like"/>
    <property type="match status" value="1"/>
</dbReference>
<dbReference type="Gene3D" id="3.40.50.1820">
    <property type="entry name" value="alpha/beta hydrolase"/>
    <property type="match status" value="1"/>
</dbReference>
<dbReference type="PANTHER" id="PTHR42776:SF28">
    <property type="entry name" value="GLUTAMYL ENDOPEPTIDASE, CHLOROPLASTIC-RELATED"/>
    <property type="match status" value="1"/>
</dbReference>